<name>A0A323V0N9_9RHOO</name>
<dbReference type="Proteomes" id="UP000248259">
    <property type="component" value="Unassembled WGS sequence"/>
</dbReference>
<proteinExistence type="predicted"/>
<sequence>PPMVMIGAMMRKLIHVAFGVLKSGKPFNPQLHNA</sequence>
<protein>
    <submittedName>
        <fullName evidence="3">IS110 family transposase</fullName>
    </submittedName>
</protein>
<dbReference type="EMBL" id="QKOE01000005">
    <property type="protein sequence ID" value="PZA17006.1"/>
    <property type="molecule type" value="Genomic_DNA"/>
</dbReference>
<dbReference type="EMBL" id="QKOE01000030">
    <property type="protein sequence ID" value="PZA14494.1"/>
    <property type="molecule type" value="Genomic_DNA"/>
</dbReference>
<evidence type="ECO:0000313" key="3">
    <source>
        <dbReference type="EMBL" id="PZA17006.1"/>
    </source>
</evidence>
<evidence type="ECO:0000313" key="4">
    <source>
        <dbReference type="Proteomes" id="UP000248259"/>
    </source>
</evidence>
<keyword evidence="4" id="KW-1185">Reference proteome</keyword>
<organism evidence="3 4">
    <name type="scientific">Parazoarcus communis SWub3 = DSM 12120</name>
    <dbReference type="NCBI Taxonomy" id="1121029"/>
    <lineage>
        <taxon>Bacteria</taxon>
        <taxon>Pseudomonadati</taxon>
        <taxon>Pseudomonadota</taxon>
        <taxon>Betaproteobacteria</taxon>
        <taxon>Rhodocyclales</taxon>
        <taxon>Zoogloeaceae</taxon>
        <taxon>Parazoarcus</taxon>
    </lineage>
</organism>
<reference evidence="3 4" key="1">
    <citation type="submission" date="2018-06" db="EMBL/GenBank/DDBJ databases">
        <title>Azoarcus communis strain SWub3 genome.</title>
        <authorList>
            <person name="Zorraquino Salvo V."/>
            <person name="Toubiana D."/>
            <person name="Blumwald E."/>
        </authorList>
    </citation>
    <scope>NUCLEOTIDE SEQUENCE [LARGE SCALE GENOMIC DNA]</scope>
    <source>
        <strain evidence="3 4">SWub3</strain>
    </source>
</reference>
<evidence type="ECO:0000313" key="2">
    <source>
        <dbReference type="EMBL" id="PZA15710.1"/>
    </source>
</evidence>
<evidence type="ECO:0000313" key="1">
    <source>
        <dbReference type="EMBL" id="PZA14494.1"/>
    </source>
</evidence>
<gene>
    <name evidence="3" type="ORF">DNK49_10065</name>
    <name evidence="2" type="ORF">DNK49_14640</name>
    <name evidence="1" type="ORF">DNK49_21680</name>
</gene>
<accession>A0A323V0N9</accession>
<dbReference type="EMBL" id="QKOE01000011">
    <property type="protein sequence ID" value="PZA15710.1"/>
    <property type="molecule type" value="Genomic_DNA"/>
</dbReference>
<comment type="caution">
    <text evidence="3">The sequence shown here is derived from an EMBL/GenBank/DDBJ whole genome shotgun (WGS) entry which is preliminary data.</text>
</comment>
<feature type="non-terminal residue" evidence="3">
    <location>
        <position position="1"/>
    </location>
</feature>
<dbReference type="AlphaFoldDB" id="A0A323V0N9"/>